<dbReference type="InterPro" id="IPR006665">
    <property type="entry name" value="OmpA-like"/>
</dbReference>
<evidence type="ECO:0000256" key="1">
    <source>
        <dbReference type="ARBA" id="ARBA00004442"/>
    </source>
</evidence>
<protein>
    <submittedName>
        <fullName evidence="7">OmpA family protein</fullName>
    </submittedName>
</protein>
<reference evidence="7 8" key="1">
    <citation type="submission" date="2011-06" db="EMBL/GenBank/DDBJ databases">
        <authorList>
            <person name="Muzny D."/>
            <person name="Qin X."/>
            <person name="Deng J."/>
            <person name="Jiang H."/>
            <person name="Liu Y."/>
            <person name="Qu J."/>
            <person name="Song X.-Z."/>
            <person name="Zhang L."/>
            <person name="Thornton R."/>
            <person name="Coyle M."/>
            <person name="Francisco L."/>
            <person name="Jackson L."/>
            <person name="Javaid M."/>
            <person name="Korchina V."/>
            <person name="Kovar C."/>
            <person name="Mata R."/>
            <person name="Mathew T."/>
            <person name="Ngo R."/>
            <person name="Nguyen L."/>
            <person name="Nguyen N."/>
            <person name="Okwuonu G."/>
            <person name="Ongeri F."/>
            <person name="Pham C."/>
            <person name="Simmons D."/>
            <person name="Wilczek-Boney K."/>
            <person name="Hale W."/>
            <person name="Jakkamsetti A."/>
            <person name="Pham P."/>
            <person name="Ruth R."/>
            <person name="San Lucas F."/>
            <person name="Warren J."/>
            <person name="Zhang J."/>
            <person name="Zhao Z."/>
            <person name="Zhou C."/>
            <person name="Zhu D."/>
            <person name="Lee S."/>
            <person name="Bess C."/>
            <person name="Blankenburg K."/>
            <person name="Forbes L."/>
            <person name="Fu Q."/>
            <person name="Gubbala S."/>
            <person name="Hirani K."/>
            <person name="Jayaseelan J.C."/>
            <person name="Lara F."/>
            <person name="Munidasa M."/>
            <person name="Palculict T."/>
            <person name="Patil S."/>
            <person name="Pu L.-L."/>
            <person name="Saada N."/>
            <person name="Tang L."/>
            <person name="Weissenberger G."/>
            <person name="Zhu Y."/>
            <person name="Hemphill L."/>
            <person name="Shang Y."/>
            <person name="Youmans B."/>
            <person name="Ayvaz T."/>
            <person name="Ross M."/>
            <person name="Santibanez J."/>
            <person name="Aqrawi P."/>
            <person name="Gross S."/>
            <person name="Joshi V."/>
            <person name="Fowler G."/>
            <person name="Nazareth L."/>
            <person name="Reid J."/>
            <person name="Worley K."/>
            <person name="Petrosino J."/>
            <person name="Highlander S."/>
            <person name="Gibbs R."/>
        </authorList>
    </citation>
    <scope>NUCLEOTIDE SEQUENCE [LARGE SCALE GENOMIC DNA]</scope>
    <source>
        <strain evidence="7 8">9715</strain>
    </source>
</reference>
<feature type="compositionally biased region" description="Low complexity" evidence="5">
    <location>
        <begin position="162"/>
        <end position="172"/>
    </location>
</feature>
<dbReference type="PROSITE" id="PS51123">
    <property type="entry name" value="OMPA_2"/>
    <property type="match status" value="1"/>
</dbReference>
<feature type="compositionally biased region" description="Polar residues" evidence="5">
    <location>
        <begin position="29"/>
        <end position="51"/>
    </location>
</feature>
<name>G4CMB6_9NEIS</name>
<feature type="region of interest" description="Disordered" evidence="5">
    <location>
        <begin position="162"/>
        <end position="189"/>
    </location>
</feature>
<evidence type="ECO:0000256" key="3">
    <source>
        <dbReference type="ARBA" id="ARBA00023237"/>
    </source>
</evidence>
<evidence type="ECO:0000259" key="6">
    <source>
        <dbReference type="PROSITE" id="PS51123"/>
    </source>
</evidence>
<keyword evidence="8" id="KW-1185">Reference proteome</keyword>
<accession>G4CMB6</accession>
<dbReference type="Proteomes" id="UP000005336">
    <property type="component" value="Unassembled WGS sequence"/>
</dbReference>
<dbReference type="CDD" id="cd07185">
    <property type="entry name" value="OmpA_C-like"/>
    <property type="match status" value="1"/>
</dbReference>
<dbReference type="SUPFAM" id="SSF103088">
    <property type="entry name" value="OmpA-like"/>
    <property type="match status" value="1"/>
</dbReference>
<dbReference type="InterPro" id="IPR050330">
    <property type="entry name" value="Bact_OuterMem_StrucFunc"/>
</dbReference>
<dbReference type="PANTHER" id="PTHR30329:SF21">
    <property type="entry name" value="LIPOPROTEIN YIAD-RELATED"/>
    <property type="match status" value="1"/>
</dbReference>
<feature type="domain" description="OmpA-like" evidence="6">
    <location>
        <begin position="75"/>
        <end position="198"/>
    </location>
</feature>
<dbReference type="Gene3D" id="3.30.1330.60">
    <property type="entry name" value="OmpA-like domain"/>
    <property type="match status" value="1"/>
</dbReference>
<dbReference type="STRING" id="1030841.HMPREF9370_0225"/>
<dbReference type="AlphaFoldDB" id="G4CMB6"/>
<comment type="caution">
    <text evidence="7">The sequence shown here is derived from an EMBL/GenBank/DDBJ whole genome shotgun (WGS) entry which is preliminary data.</text>
</comment>
<evidence type="ECO:0000256" key="2">
    <source>
        <dbReference type="ARBA" id="ARBA00023136"/>
    </source>
</evidence>
<dbReference type="HOGENOM" id="CLU_016890_6_3_4"/>
<dbReference type="PRINTS" id="PR01021">
    <property type="entry name" value="OMPADOMAIN"/>
</dbReference>
<comment type="subcellular location">
    <subcellularLocation>
        <location evidence="1">Cell outer membrane</location>
    </subcellularLocation>
</comment>
<dbReference type="GO" id="GO:0009279">
    <property type="term" value="C:cell outer membrane"/>
    <property type="evidence" value="ECO:0007669"/>
    <property type="project" value="UniProtKB-SubCell"/>
</dbReference>
<evidence type="ECO:0000256" key="5">
    <source>
        <dbReference type="SAM" id="MobiDB-lite"/>
    </source>
</evidence>
<dbReference type="InterPro" id="IPR006664">
    <property type="entry name" value="OMP_bac"/>
</dbReference>
<sequence length="202" mass="21519">MVMLSAIWVLGACGQQPSAPQKTEAVSAPKSQPVPTATPMATSETSTSLSARESGFIVTESGFAASETGLSGQTSDFQIELNLSSDVLFDFDKAVLKPEAAGELQKVADIIREKSKGTVRIIGHTDSKGSESYNKTLSLERAEAVRNWLESQGVKQNYQINGAGAANPVAPNTREDGSDNPEGRAQNRRVEIIIHATRTLSN</sequence>
<keyword evidence="3" id="KW-0998">Cell outer membrane</keyword>
<keyword evidence="2 4" id="KW-0472">Membrane</keyword>
<evidence type="ECO:0000313" key="7">
    <source>
        <dbReference type="EMBL" id="EGZ51196.1"/>
    </source>
</evidence>
<dbReference type="OrthoDB" id="9809164at2"/>
<evidence type="ECO:0000256" key="4">
    <source>
        <dbReference type="PROSITE-ProRule" id="PRU00473"/>
    </source>
</evidence>
<proteinExistence type="predicted"/>
<dbReference type="EMBL" id="AGAZ01000008">
    <property type="protein sequence ID" value="EGZ51196.1"/>
    <property type="molecule type" value="Genomic_DNA"/>
</dbReference>
<evidence type="ECO:0000313" key="8">
    <source>
        <dbReference type="Proteomes" id="UP000005336"/>
    </source>
</evidence>
<gene>
    <name evidence="7" type="ORF">HMPREF9370_0225</name>
</gene>
<dbReference type="PANTHER" id="PTHR30329">
    <property type="entry name" value="STATOR ELEMENT OF FLAGELLAR MOTOR COMPLEX"/>
    <property type="match status" value="1"/>
</dbReference>
<dbReference type="PATRIC" id="fig|1030841.3.peg.236"/>
<feature type="region of interest" description="Disordered" evidence="5">
    <location>
        <begin position="14"/>
        <end position="51"/>
    </location>
</feature>
<dbReference type="InterPro" id="IPR036737">
    <property type="entry name" value="OmpA-like_sf"/>
</dbReference>
<dbReference type="Pfam" id="PF00691">
    <property type="entry name" value="OmpA"/>
    <property type="match status" value="1"/>
</dbReference>
<organism evidence="7 8">
    <name type="scientific">Neisseria wadsworthii 9715</name>
    <dbReference type="NCBI Taxonomy" id="1030841"/>
    <lineage>
        <taxon>Bacteria</taxon>
        <taxon>Pseudomonadati</taxon>
        <taxon>Pseudomonadota</taxon>
        <taxon>Betaproteobacteria</taxon>
        <taxon>Neisseriales</taxon>
        <taxon>Neisseriaceae</taxon>
        <taxon>Neisseria</taxon>
    </lineage>
</organism>